<feature type="binding site" evidence="4">
    <location>
        <begin position="18"/>
        <end position="22"/>
    </location>
    <ligand>
        <name>ATP</name>
        <dbReference type="ChEBI" id="CHEBI:30616"/>
    </ligand>
</feature>
<dbReference type="PANTHER" id="PTHR23407">
    <property type="entry name" value="ATPASE INHIBITOR/5-FORMYLTETRAHYDROFOLATE CYCLO-LIGASE"/>
    <property type="match status" value="1"/>
</dbReference>
<evidence type="ECO:0000256" key="4">
    <source>
        <dbReference type="PIRSR" id="PIRSR006806-1"/>
    </source>
</evidence>
<dbReference type="Pfam" id="PF01812">
    <property type="entry name" value="5-FTHF_cyc-lig"/>
    <property type="match status" value="1"/>
</dbReference>
<dbReference type="InterPro" id="IPR024185">
    <property type="entry name" value="FTHF_cligase-like_sf"/>
</dbReference>
<dbReference type="GO" id="GO:0035999">
    <property type="term" value="P:tetrahydrofolate interconversion"/>
    <property type="evidence" value="ECO:0007669"/>
    <property type="project" value="TreeGrafter"/>
</dbReference>
<protein>
    <recommendedName>
        <fullName evidence="5">5-formyltetrahydrofolate cyclo-ligase</fullName>
        <ecNumber evidence="5">6.3.3.2</ecNumber>
    </recommendedName>
</protein>
<evidence type="ECO:0000313" key="6">
    <source>
        <dbReference type="EMBL" id="QQC65555.1"/>
    </source>
</evidence>
<dbReference type="PIRSF" id="PIRSF006806">
    <property type="entry name" value="FTHF_cligase"/>
    <property type="match status" value="1"/>
</dbReference>
<keyword evidence="7" id="KW-1185">Reference proteome</keyword>
<evidence type="ECO:0000256" key="3">
    <source>
        <dbReference type="ARBA" id="ARBA00022840"/>
    </source>
</evidence>
<comment type="catalytic activity">
    <reaction evidence="5">
        <text>(6S)-5-formyl-5,6,7,8-tetrahydrofolate + ATP = (6R)-5,10-methenyltetrahydrofolate + ADP + phosphate</text>
        <dbReference type="Rhea" id="RHEA:10488"/>
        <dbReference type="ChEBI" id="CHEBI:30616"/>
        <dbReference type="ChEBI" id="CHEBI:43474"/>
        <dbReference type="ChEBI" id="CHEBI:57455"/>
        <dbReference type="ChEBI" id="CHEBI:57457"/>
        <dbReference type="ChEBI" id="CHEBI:456216"/>
        <dbReference type="EC" id="6.3.3.2"/>
    </reaction>
</comment>
<dbReference type="GO" id="GO:0046872">
    <property type="term" value="F:metal ion binding"/>
    <property type="evidence" value="ECO:0007669"/>
    <property type="project" value="UniProtKB-KW"/>
</dbReference>
<dbReference type="Gene3D" id="3.40.50.10420">
    <property type="entry name" value="NagB/RpiA/CoA transferase-like"/>
    <property type="match status" value="1"/>
</dbReference>
<dbReference type="AlphaFoldDB" id="A0A7T4TAM2"/>
<dbReference type="GO" id="GO:0009396">
    <property type="term" value="P:folic acid-containing compound biosynthetic process"/>
    <property type="evidence" value="ECO:0007669"/>
    <property type="project" value="TreeGrafter"/>
</dbReference>
<reference evidence="6 7" key="1">
    <citation type="submission" date="2020-12" db="EMBL/GenBank/DDBJ databases">
        <title>FDA dAtabase for Regulatory Grade micrObial Sequences (FDA-ARGOS): Supporting development and validation of Infectious Disease Dx tests.</title>
        <authorList>
            <person name="Nelson B."/>
            <person name="Plummer A."/>
            <person name="Tallon L."/>
            <person name="Sadzewicz L."/>
            <person name="Zhao X."/>
            <person name="Boylan J."/>
            <person name="Ott S."/>
            <person name="Bowen H."/>
            <person name="Vavikolanu K."/>
            <person name="Mehta A."/>
            <person name="Aluvathingal J."/>
            <person name="Nadendla S."/>
            <person name="Myers T."/>
            <person name="Yan Y."/>
            <person name="Sichtig H."/>
        </authorList>
    </citation>
    <scope>NUCLEOTIDE SEQUENCE [LARGE SCALE GENOMIC DNA]</scope>
    <source>
        <strain evidence="6 7">FDAARGOS_1049</strain>
    </source>
</reference>
<proteinExistence type="inferred from homology"/>
<dbReference type="Proteomes" id="UP000595610">
    <property type="component" value="Chromosome 1"/>
</dbReference>
<dbReference type="GO" id="GO:0030272">
    <property type="term" value="F:5-formyltetrahydrofolate cyclo-ligase activity"/>
    <property type="evidence" value="ECO:0007669"/>
    <property type="project" value="UniProtKB-EC"/>
</dbReference>
<evidence type="ECO:0000256" key="1">
    <source>
        <dbReference type="ARBA" id="ARBA00010638"/>
    </source>
</evidence>
<dbReference type="KEGG" id="pgis:I6I06_12385"/>
<dbReference type="SUPFAM" id="SSF100950">
    <property type="entry name" value="NagB/RpiA/CoA transferase-like"/>
    <property type="match status" value="1"/>
</dbReference>
<accession>A0A7T4TAM2</accession>
<comment type="similarity">
    <text evidence="1 5">Belongs to the 5-formyltetrahydrofolate cyclo-ligase family.</text>
</comment>
<gene>
    <name evidence="6" type="ORF">I6I06_12385</name>
</gene>
<comment type="cofactor">
    <cofactor evidence="5">
        <name>Mg(2+)</name>
        <dbReference type="ChEBI" id="CHEBI:18420"/>
    </cofactor>
</comment>
<keyword evidence="5" id="KW-0479">Metal-binding</keyword>
<dbReference type="GO" id="GO:0005524">
    <property type="term" value="F:ATP binding"/>
    <property type="evidence" value="ECO:0007669"/>
    <property type="project" value="UniProtKB-KW"/>
</dbReference>
<evidence type="ECO:0000256" key="2">
    <source>
        <dbReference type="ARBA" id="ARBA00022741"/>
    </source>
</evidence>
<keyword evidence="2 4" id="KW-0547">Nucleotide-binding</keyword>
<name>A0A7T4TAM2_9BURK</name>
<evidence type="ECO:0000313" key="7">
    <source>
        <dbReference type="Proteomes" id="UP000595610"/>
    </source>
</evidence>
<sequence>MERELDPSIACNPVPAAKKALRRMLLEARLQAASEPAHNAALGRRVLDALKRYGGDSIGFYWPLSGEFDARPAISVWLAADARREASLPIVKERGTPLEFHAWTPDTQMKIGHHKIAEPISGQVVIPELLFVPCVGFDEDGYRLGYGGGYYDRTLAAWPGSARPLTVGIAYEACRTSALQREAHDIPLDLIVTEAGLYPRAAS</sequence>
<dbReference type="NCBIfam" id="TIGR02727">
    <property type="entry name" value="MTHFS_bact"/>
    <property type="match status" value="1"/>
</dbReference>
<dbReference type="PANTHER" id="PTHR23407:SF1">
    <property type="entry name" value="5-FORMYLTETRAHYDROFOLATE CYCLO-LIGASE"/>
    <property type="match status" value="1"/>
</dbReference>
<organism evidence="6 7">
    <name type="scientific">Paraburkholderia ginsengisoli</name>
    <dbReference type="NCBI Taxonomy" id="311231"/>
    <lineage>
        <taxon>Bacteria</taxon>
        <taxon>Pseudomonadati</taxon>
        <taxon>Pseudomonadota</taxon>
        <taxon>Betaproteobacteria</taxon>
        <taxon>Burkholderiales</taxon>
        <taxon>Burkholderiaceae</taxon>
        <taxon>Paraburkholderia</taxon>
    </lineage>
</organism>
<feature type="binding site" evidence="4">
    <location>
        <position position="67"/>
    </location>
    <ligand>
        <name>substrate</name>
    </ligand>
</feature>
<keyword evidence="5" id="KW-0460">Magnesium</keyword>
<dbReference type="InterPro" id="IPR037171">
    <property type="entry name" value="NagB/RpiA_transferase-like"/>
</dbReference>
<dbReference type="EC" id="6.3.3.2" evidence="5"/>
<feature type="binding site" evidence="4">
    <location>
        <begin position="143"/>
        <end position="151"/>
    </location>
    <ligand>
        <name>ATP</name>
        <dbReference type="ChEBI" id="CHEBI:30616"/>
    </ligand>
</feature>
<keyword evidence="3 4" id="KW-0067">ATP-binding</keyword>
<dbReference type="InterPro" id="IPR002698">
    <property type="entry name" value="FTHF_cligase"/>
</dbReference>
<evidence type="ECO:0000256" key="5">
    <source>
        <dbReference type="RuleBase" id="RU361279"/>
    </source>
</evidence>
<dbReference type="EMBL" id="CP066075">
    <property type="protein sequence ID" value="QQC65555.1"/>
    <property type="molecule type" value="Genomic_DNA"/>
</dbReference>
<keyword evidence="6" id="KW-0436">Ligase</keyword>